<dbReference type="NCBIfam" id="TIGR01726">
    <property type="entry name" value="HEQRo_perm_3TM"/>
    <property type="match status" value="1"/>
</dbReference>
<evidence type="ECO:0000313" key="10">
    <source>
        <dbReference type="EMBL" id="GGH43075.1"/>
    </source>
</evidence>
<dbReference type="SUPFAM" id="SSF161098">
    <property type="entry name" value="MetI-like"/>
    <property type="match status" value="1"/>
</dbReference>
<keyword evidence="3" id="KW-1003">Cell membrane</keyword>
<evidence type="ECO:0000256" key="6">
    <source>
        <dbReference type="ARBA" id="ARBA00022989"/>
    </source>
</evidence>
<keyword evidence="11" id="KW-1185">Reference proteome</keyword>
<dbReference type="GO" id="GO:0006865">
    <property type="term" value="P:amino acid transport"/>
    <property type="evidence" value="ECO:0007669"/>
    <property type="project" value="UniProtKB-KW"/>
</dbReference>
<feature type="transmembrane region" description="Helical" evidence="8">
    <location>
        <begin position="260"/>
        <end position="282"/>
    </location>
</feature>
<evidence type="ECO:0000256" key="2">
    <source>
        <dbReference type="ARBA" id="ARBA00022448"/>
    </source>
</evidence>
<dbReference type="Proteomes" id="UP000657592">
    <property type="component" value="Unassembled WGS sequence"/>
</dbReference>
<dbReference type="PROSITE" id="PS50928">
    <property type="entry name" value="ABC_TM1"/>
    <property type="match status" value="1"/>
</dbReference>
<name>A0A917MLJ5_9MICO</name>
<dbReference type="Pfam" id="PF00528">
    <property type="entry name" value="BPD_transp_1"/>
    <property type="match status" value="1"/>
</dbReference>
<feature type="transmembrane region" description="Helical" evidence="8">
    <location>
        <begin position="28"/>
        <end position="49"/>
    </location>
</feature>
<organism evidence="10 11">
    <name type="scientific">Microbacterium album</name>
    <dbReference type="NCBI Taxonomy" id="2053191"/>
    <lineage>
        <taxon>Bacteria</taxon>
        <taxon>Bacillati</taxon>
        <taxon>Actinomycetota</taxon>
        <taxon>Actinomycetes</taxon>
        <taxon>Micrococcales</taxon>
        <taxon>Microbacteriaceae</taxon>
        <taxon>Microbacterium</taxon>
    </lineage>
</organism>
<reference evidence="10" key="1">
    <citation type="journal article" date="2014" name="Int. J. Syst. Evol. Microbiol.">
        <title>Complete genome sequence of Corynebacterium casei LMG S-19264T (=DSM 44701T), isolated from a smear-ripened cheese.</title>
        <authorList>
            <consortium name="US DOE Joint Genome Institute (JGI-PGF)"/>
            <person name="Walter F."/>
            <person name="Albersmeier A."/>
            <person name="Kalinowski J."/>
            <person name="Ruckert C."/>
        </authorList>
    </citation>
    <scope>NUCLEOTIDE SEQUENCE</scope>
    <source>
        <strain evidence="10">CGMCC 1.15794</strain>
    </source>
</reference>
<feature type="domain" description="ABC transmembrane type-1" evidence="9">
    <location>
        <begin position="72"/>
        <end position="279"/>
    </location>
</feature>
<keyword evidence="4 8" id="KW-0812">Transmembrane</keyword>
<dbReference type="InterPro" id="IPR000515">
    <property type="entry name" value="MetI-like"/>
</dbReference>
<dbReference type="RefSeq" id="WP_188755813.1">
    <property type="nucleotide sequence ID" value="NZ_BMJY01000005.1"/>
</dbReference>
<evidence type="ECO:0000259" key="9">
    <source>
        <dbReference type="PROSITE" id="PS50928"/>
    </source>
</evidence>
<proteinExistence type="inferred from homology"/>
<comment type="similarity">
    <text evidence="8">Belongs to the binding-protein-dependent transport system permease family.</text>
</comment>
<evidence type="ECO:0000256" key="1">
    <source>
        <dbReference type="ARBA" id="ARBA00004651"/>
    </source>
</evidence>
<dbReference type="Gene3D" id="1.10.3720.10">
    <property type="entry name" value="MetI-like"/>
    <property type="match status" value="1"/>
</dbReference>
<protein>
    <recommendedName>
        <fullName evidence="9">ABC transmembrane type-1 domain-containing protein</fullName>
    </recommendedName>
</protein>
<keyword evidence="5" id="KW-0029">Amino-acid transport</keyword>
<dbReference type="GO" id="GO:0043190">
    <property type="term" value="C:ATP-binding cassette (ABC) transporter complex"/>
    <property type="evidence" value="ECO:0007669"/>
    <property type="project" value="InterPro"/>
</dbReference>
<accession>A0A917MLJ5</accession>
<keyword evidence="7 8" id="KW-0472">Membrane</keyword>
<feature type="transmembrane region" description="Helical" evidence="8">
    <location>
        <begin position="225"/>
        <end position="248"/>
    </location>
</feature>
<evidence type="ECO:0000256" key="7">
    <source>
        <dbReference type="ARBA" id="ARBA00023136"/>
    </source>
</evidence>
<evidence type="ECO:0000313" key="11">
    <source>
        <dbReference type="Proteomes" id="UP000657592"/>
    </source>
</evidence>
<comment type="caution">
    <text evidence="10">The sequence shown here is derived from an EMBL/GenBank/DDBJ whole genome shotgun (WGS) entry which is preliminary data.</text>
</comment>
<feature type="transmembrane region" description="Helical" evidence="8">
    <location>
        <begin position="117"/>
        <end position="137"/>
    </location>
</feature>
<keyword evidence="6 8" id="KW-1133">Transmembrane helix</keyword>
<dbReference type="InterPro" id="IPR010065">
    <property type="entry name" value="AA_ABC_transptr_permease_3TM"/>
</dbReference>
<evidence type="ECO:0000256" key="5">
    <source>
        <dbReference type="ARBA" id="ARBA00022970"/>
    </source>
</evidence>
<dbReference type="EMBL" id="BMJY01000005">
    <property type="protein sequence ID" value="GGH43075.1"/>
    <property type="molecule type" value="Genomic_DNA"/>
</dbReference>
<keyword evidence="2 8" id="KW-0813">Transport</keyword>
<dbReference type="CDD" id="cd06261">
    <property type="entry name" value="TM_PBP2"/>
    <property type="match status" value="1"/>
</dbReference>
<dbReference type="PANTHER" id="PTHR30614">
    <property type="entry name" value="MEMBRANE COMPONENT OF AMINO ACID ABC TRANSPORTER"/>
    <property type="match status" value="1"/>
</dbReference>
<dbReference type="InterPro" id="IPR043429">
    <property type="entry name" value="ArtM/GltK/GlnP/TcyL/YhdX-like"/>
</dbReference>
<sequence length="290" mass="31237">MTASIFPTTKSTPTIKPPKLNVVPVRHFGRGTFAVVVSILILLAAKGLIDNPNFDWSIVGRFLFSDAILRGLWSTLMITLVSMVLILVVSVVIAVMRISKSWILSGFAAGYSFFFRAVPPIVLLIFIGNLGLFFSHFELSVPFTEVTLFSVPVKDVMTPFTASVLGLTLAGSGYVSEIIRAGLLSVGRGQHEASAALGLSGAQSLRHIILPQALKVLIPPMGNEFIGLIKAVALVSVIGGGDILTVANGIGANTFRPLEMLMVVAIWYLIVVAVLSVGQYFLERRINKER</sequence>
<dbReference type="GO" id="GO:0022857">
    <property type="term" value="F:transmembrane transporter activity"/>
    <property type="evidence" value="ECO:0007669"/>
    <property type="project" value="InterPro"/>
</dbReference>
<reference evidence="10" key="2">
    <citation type="submission" date="2020-09" db="EMBL/GenBank/DDBJ databases">
        <authorList>
            <person name="Sun Q."/>
            <person name="Zhou Y."/>
        </authorList>
    </citation>
    <scope>NUCLEOTIDE SEQUENCE</scope>
    <source>
        <strain evidence="10">CGMCC 1.15794</strain>
    </source>
</reference>
<dbReference type="AlphaFoldDB" id="A0A917MLJ5"/>
<evidence type="ECO:0000256" key="3">
    <source>
        <dbReference type="ARBA" id="ARBA00022475"/>
    </source>
</evidence>
<dbReference type="InterPro" id="IPR035906">
    <property type="entry name" value="MetI-like_sf"/>
</dbReference>
<comment type="subcellular location">
    <subcellularLocation>
        <location evidence="1 8">Cell membrane</location>
        <topology evidence="1 8">Multi-pass membrane protein</topology>
    </subcellularLocation>
</comment>
<dbReference type="PANTHER" id="PTHR30614:SF0">
    <property type="entry name" value="L-CYSTINE TRANSPORT SYSTEM PERMEASE PROTEIN TCYL"/>
    <property type="match status" value="1"/>
</dbReference>
<feature type="transmembrane region" description="Helical" evidence="8">
    <location>
        <begin position="72"/>
        <end position="96"/>
    </location>
</feature>
<evidence type="ECO:0000256" key="4">
    <source>
        <dbReference type="ARBA" id="ARBA00022692"/>
    </source>
</evidence>
<feature type="transmembrane region" description="Helical" evidence="8">
    <location>
        <begin position="157"/>
        <end position="175"/>
    </location>
</feature>
<evidence type="ECO:0000256" key="8">
    <source>
        <dbReference type="RuleBase" id="RU363032"/>
    </source>
</evidence>
<gene>
    <name evidence="10" type="ORF">GCM10010921_16740</name>
</gene>